<reference evidence="1 2" key="2">
    <citation type="journal article" date="2010" name="BMC Genomics">
        <title>The genome of Geobacter bemidjiensis, exemplar for the subsurface clade of Geobacter species that predominate in Fe(III)-reducing subsurface environments.</title>
        <authorList>
            <person name="Aklujkar M."/>
            <person name="Young N.D."/>
            <person name="Holmes D."/>
            <person name="Chavan M."/>
            <person name="Risso C."/>
            <person name="Kiss H.E."/>
            <person name="Han C.S."/>
            <person name="Land M.L."/>
            <person name="Lovley D.R."/>
        </authorList>
    </citation>
    <scope>NUCLEOTIDE SEQUENCE [LARGE SCALE GENOMIC DNA]</scope>
    <source>
        <strain evidence="2">ATCC BAA-1014 / DSM 16622 / JCM 12645 / Bem</strain>
    </source>
</reference>
<dbReference type="Proteomes" id="UP000008825">
    <property type="component" value="Chromosome"/>
</dbReference>
<dbReference type="RefSeq" id="WP_012531476.1">
    <property type="nucleotide sequence ID" value="NC_011146.1"/>
</dbReference>
<accession>B5E876</accession>
<dbReference type="InterPro" id="IPR008312">
    <property type="entry name" value="T6SS_TssB1"/>
</dbReference>
<name>B5E876_CITBB</name>
<dbReference type="eggNOG" id="COG3516">
    <property type="taxonomic scope" value="Bacteria"/>
</dbReference>
<dbReference type="PANTHER" id="PTHR35850">
    <property type="entry name" value="CYTOPLASMIC PROTEIN-RELATED"/>
    <property type="match status" value="1"/>
</dbReference>
<keyword evidence="2" id="KW-1185">Reference proteome</keyword>
<dbReference type="NCBIfam" id="TIGR03358">
    <property type="entry name" value="VI_chp_5"/>
    <property type="match status" value="1"/>
</dbReference>
<reference evidence="1 2" key="1">
    <citation type="submission" date="2008-07" db="EMBL/GenBank/DDBJ databases">
        <title>Complete sequence of Geobacter bemidjiensis BEM.</title>
        <authorList>
            <consortium name="US DOE Joint Genome Institute"/>
            <person name="Lucas S."/>
            <person name="Copeland A."/>
            <person name="Lapidus A."/>
            <person name="Glavina del Rio T."/>
            <person name="Dalin E."/>
            <person name="Tice H."/>
            <person name="Bruce D."/>
            <person name="Goodwin L."/>
            <person name="Pitluck S."/>
            <person name="Kiss H."/>
            <person name="Brettin T."/>
            <person name="Detter J.C."/>
            <person name="Han C."/>
            <person name="Kuske C.R."/>
            <person name="Schmutz J."/>
            <person name="Larimer F."/>
            <person name="Land M."/>
            <person name="Hauser L."/>
            <person name="Kyrpides N."/>
            <person name="Lykidis A."/>
            <person name="Lovley D."/>
            <person name="Richardson P."/>
        </authorList>
    </citation>
    <scope>NUCLEOTIDE SEQUENCE [LARGE SCALE GENOMIC DNA]</scope>
    <source>
        <strain evidence="2">ATCC BAA-1014 / DSM 16622 / JCM 12645 / Bem</strain>
    </source>
</reference>
<dbReference type="STRING" id="404380.Gbem_3043"/>
<proteinExistence type="predicted"/>
<organism evidence="1 2">
    <name type="scientific">Citrifermentans bemidjiense (strain ATCC BAA-1014 / DSM 16622 / JCM 12645 / Bem)</name>
    <name type="common">Geobacter bemidjiensis</name>
    <dbReference type="NCBI Taxonomy" id="404380"/>
    <lineage>
        <taxon>Bacteria</taxon>
        <taxon>Pseudomonadati</taxon>
        <taxon>Thermodesulfobacteriota</taxon>
        <taxon>Desulfuromonadia</taxon>
        <taxon>Geobacterales</taxon>
        <taxon>Geobacteraceae</taxon>
        <taxon>Citrifermentans</taxon>
    </lineage>
</organism>
<dbReference type="PANTHER" id="PTHR35850:SF1">
    <property type="entry name" value="TYPE VI SECRETION SYSTEM SHEATH PROTEIN TSSB1"/>
    <property type="match status" value="1"/>
</dbReference>
<dbReference type="PIRSF" id="PIRSF028301">
    <property type="entry name" value="UCP028301"/>
    <property type="match status" value="1"/>
</dbReference>
<evidence type="ECO:0000313" key="1">
    <source>
        <dbReference type="EMBL" id="ACH40045.1"/>
    </source>
</evidence>
<dbReference type="AlphaFoldDB" id="B5E876"/>
<sequence>MAKSESLQHKLERVRAPRVRITYDVETGGGIEMKEIPFVVGVLADLSGKRDQPLPRLKERSFVEVDRDNIDSVLEGMRPRAAFRVPNRLVEDGSQLAVDLSFTTLDDFHPEKVALQVEPLRRLVEARKRLSDLLARLDGNDRLEQLLQEALSSPDALKLICEEAKCAKEPDTESAG</sequence>
<dbReference type="Pfam" id="PF05591">
    <property type="entry name" value="T6SS_VipA"/>
    <property type="match status" value="1"/>
</dbReference>
<dbReference type="EMBL" id="CP001124">
    <property type="protein sequence ID" value="ACH40045.1"/>
    <property type="molecule type" value="Genomic_DNA"/>
</dbReference>
<protein>
    <submittedName>
        <fullName evidence="1">Type VI secretion system needle sheath protein TssB</fullName>
    </submittedName>
</protein>
<dbReference type="HOGENOM" id="CLU_111033_0_0_7"/>
<gene>
    <name evidence="1" type="primary">tssB</name>
    <name evidence="1" type="ordered locus">Gbem_3043</name>
</gene>
<dbReference type="OrthoDB" id="9789942at2"/>
<evidence type="ECO:0000313" key="2">
    <source>
        <dbReference type="Proteomes" id="UP000008825"/>
    </source>
</evidence>
<dbReference type="KEGG" id="gbm:Gbem_3043"/>